<dbReference type="RefSeq" id="WP_268752640.1">
    <property type="nucleotide sequence ID" value="NZ_JAPRFQ010000004.1"/>
</dbReference>
<evidence type="ECO:0000256" key="1">
    <source>
        <dbReference type="ARBA" id="ARBA00006845"/>
    </source>
</evidence>
<organism evidence="3 4">
    <name type="scientific">Aerococcus kribbianus</name>
    <dbReference type="NCBI Taxonomy" id="2999064"/>
    <lineage>
        <taxon>Bacteria</taxon>
        <taxon>Bacillati</taxon>
        <taxon>Bacillota</taxon>
        <taxon>Bacilli</taxon>
        <taxon>Lactobacillales</taxon>
        <taxon>Aerococcaceae</taxon>
        <taxon>Aerococcus</taxon>
    </lineage>
</organism>
<evidence type="ECO:0000313" key="3">
    <source>
        <dbReference type="EMBL" id="MCZ0726410.1"/>
    </source>
</evidence>
<name>A0A9X3FP40_9LACT</name>
<dbReference type="Proteomes" id="UP001146670">
    <property type="component" value="Unassembled WGS sequence"/>
</dbReference>
<dbReference type="AlphaFoldDB" id="A0A9X3FP40"/>
<dbReference type="SUPFAM" id="SSF52038">
    <property type="entry name" value="Barstar-related"/>
    <property type="match status" value="1"/>
</dbReference>
<keyword evidence="4" id="KW-1185">Reference proteome</keyword>
<reference evidence="3" key="1">
    <citation type="submission" date="2022-12" db="EMBL/GenBank/DDBJ databases">
        <title>Description and comparative metabolic analysis of Aerococcus sp. nov., isolated from the feces of a pig.</title>
        <authorList>
            <person name="Chang Y.-H."/>
        </authorList>
    </citation>
    <scope>NUCLEOTIDE SEQUENCE</scope>
    <source>
        <strain evidence="3">YH-aer222</strain>
    </source>
</reference>
<dbReference type="Pfam" id="PF01337">
    <property type="entry name" value="Barstar"/>
    <property type="match status" value="1"/>
</dbReference>
<evidence type="ECO:0000259" key="2">
    <source>
        <dbReference type="Pfam" id="PF01337"/>
    </source>
</evidence>
<accession>A0A9X3FP40</accession>
<evidence type="ECO:0000313" key="4">
    <source>
        <dbReference type="Proteomes" id="UP001146670"/>
    </source>
</evidence>
<comment type="similarity">
    <text evidence="1">Belongs to the barstar family.</text>
</comment>
<dbReference type="Gene3D" id="3.30.370.10">
    <property type="entry name" value="Barstar-like"/>
    <property type="match status" value="1"/>
</dbReference>
<comment type="caution">
    <text evidence="3">The sequence shown here is derived from an EMBL/GenBank/DDBJ whole genome shotgun (WGS) entry which is preliminary data.</text>
</comment>
<sequence>MRAVYLNGVNIHDKDDLHQFLKEEFAFPDYYGQNLDALVDALADRSQKEFLVVKDSELLQDNLGHYYGQWLKALRQVEKHTPFRLIVM</sequence>
<dbReference type="InterPro" id="IPR000468">
    <property type="entry name" value="Barstar"/>
</dbReference>
<dbReference type="InterPro" id="IPR035905">
    <property type="entry name" value="Barstar-like_sf"/>
</dbReference>
<proteinExistence type="inferred from homology"/>
<feature type="domain" description="Barstar (barnase inhibitor)" evidence="2">
    <location>
        <begin position="1"/>
        <end position="80"/>
    </location>
</feature>
<dbReference type="EMBL" id="JAPRFR010000004">
    <property type="protein sequence ID" value="MCZ0726410.1"/>
    <property type="molecule type" value="Genomic_DNA"/>
</dbReference>
<gene>
    <name evidence="3" type="ORF">OW157_07560</name>
</gene>
<protein>
    <submittedName>
        <fullName evidence="3">Barstar family protein</fullName>
    </submittedName>
</protein>